<sequence length="284" mass="33273">MIKWNWLYRDFLNAFKNSELESDWIKDYKELYLKPHQNELEDLHFDPKGFLNEANSLSRISELGKDYFQEMVLEIENTIDYEAKIVSITEDILKKLHNTTVEQEVFVIVGLECMNIYSVEYKDKIVTVICLEFVQGSLEGLKLLLSHECHHWIRQLFFTYNLFEDSIGERIITEGLASCFTEELVPGHSICDYCFVPESTVEWTLENISQLDHLILQNVKEDTLTSSLFSRTPEKQLIANMPPRVGYVYGYLKVKDYKEKLNKDCIDLKGMNWEGIIFPKVSPL</sequence>
<keyword evidence="3" id="KW-1185">Reference proteome</keyword>
<evidence type="ECO:0000259" key="1">
    <source>
        <dbReference type="Pfam" id="PF10026"/>
    </source>
</evidence>
<gene>
    <name evidence="2" type="ORF">BAGA_14000</name>
</gene>
<organism evidence="2 3">
    <name type="scientific">Bacillus gaemokensis</name>
    <dbReference type="NCBI Taxonomy" id="574375"/>
    <lineage>
        <taxon>Bacteria</taxon>
        <taxon>Bacillati</taxon>
        <taxon>Bacillota</taxon>
        <taxon>Bacilli</taxon>
        <taxon>Bacillales</taxon>
        <taxon>Bacillaceae</taxon>
        <taxon>Bacillus</taxon>
        <taxon>Bacillus cereus group</taxon>
    </lineage>
</organism>
<dbReference type="Pfam" id="PF10026">
    <property type="entry name" value="DUF2268"/>
    <property type="match status" value="1"/>
</dbReference>
<reference evidence="2 3" key="1">
    <citation type="submission" date="2014-06" db="EMBL/GenBank/DDBJ databases">
        <title>Draft genome sequence of Bacillus gaemokensis JCM 15801 (MCCC 1A00707).</title>
        <authorList>
            <person name="Lai Q."/>
            <person name="Liu Y."/>
            <person name="Shao Z."/>
        </authorList>
    </citation>
    <scope>NUCLEOTIDE SEQUENCE [LARGE SCALE GENOMIC DNA]</scope>
    <source>
        <strain evidence="2 3">JCM 15801</strain>
    </source>
</reference>
<comment type="caution">
    <text evidence="2">The sequence shown here is derived from an EMBL/GenBank/DDBJ whole genome shotgun (WGS) entry which is preliminary data.</text>
</comment>
<protein>
    <recommendedName>
        <fullName evidence="1">DUF2268 domain-containing protein</fullName>
    </recommendedName>
</protein>
<dbReference type="OrthoDB" id="2988299at2"/>
<name>A0A073K757_9BACI</name>
<dbReference type="RefSeq" id="WP_033676166.1">
    <property type="nucleotide sequence ID" value="NZ_JOTM01000020.1"/>
</dbReference>
<dbReference type="InterPro" id="IPR018728">
    <property type="entry name" value="DUF2268"/>
</dbReference>
<proteinExistence type="predicted"/>
<dbReference type="AlphaFoldDB" id="A0A073K757"/>
<evidence type="ECO:0000313" key="3">
    <source>
        <dbReference type="Proteomes" id="UP000027778"/>
    </source>
</evidence>
<dbReference type="Proteomes" id="UP000027778">
    <property type="component" value="Unassembled WGS sequence"/>
</dbReference>
<feature type="domain" description="DUF2268" evidence="1">
    <location>
        <begin position="120"/>
        <end position="276"/>
    </location>
</feature>
<accession>A0A073K757</accession>
<dbReference type="EMBL" id="JOTM01000020">
    <property type="protein sequence ID" value="KEK23114.1"/>
    <property type="molecule type" value="Genomic_DNA"/>
</dbReference>
<evidence type="ECO:0000313" key="2">
    <source>
        <dbReference type="EMBL" id="KEK23114.1"/>
    </source>
</evidence>